<dbReference type="EMBL" id="LR797820">
    <property type="protein sequence ID" value="CAB4241155.1"/>
    <property type="molecule type" value="Genomic_DNA"/>
</dbReference>
<sequence length="123" mass="13593">MATKSPRTPNLDVPRITVCDLWYAVHKEHGVEFSYSALQGDTSDDWLMKNMALVAHGVVHGNGRMSAQGPRAGQMVDREGPYGISVAFNNNKQTLNVSLFLEEDDGHHREQSTADQDTQPGQI</sequence>
<dbReference type="EMBL" id="LR798273">
    <property type="protein sequence ID" value="CAB5218915.1"/>
    <property type="molecule type" value="Genomic_DNA"/>
</dbReference>
<name>A0A6J5T8N3_9CAUD</name>
<evidence type="ECO:0000313" key="2">
    <source>
        <dbReference type="EMBL" id="CAB4241155.1"/>
    </source>
</evidence>
<evidence type="ECO:0000313" key="3">
    <source>
        <dbReference type="EMBL" id="CAB5218915.1"/>
    </source>
</evidence>
<gene>
    <name evidence="3" type="ORF">UFOVP228_7</name>
    <name evidence="2" type="ORF">UFOVP47_95</name>
</gene>
<evidence type="ECO:0000256" key="1">
    <source>
        <dbReference type="SAM" id="MobiDB-lite"/>
    </source>
</evidence>
<feature type="region of interest" description="Disordered" evidence="1">
    <location>
        <begin position="102"/>
        <end position="123"/>
    </location>
</feature>
<proteinExistence type="predicted"/>
<accession>A0A6J5T8N3</accession>
<reference evidence="2" key="1">
    <citation type="submission" date="2020-05" db="EMBL/GenBank/DDBJ databases">
        <authorList>
            <person name="Chiriac C."/>
            <person name="Salcher M."/>
            <person name="Ghai R."/>
            <person name="Kavagutti S V."/>
        </authorList>
    </citation>
    <scope>NUCLEOTIDE SEQUENCE</scope>
</reference>
<organism evidence="2">
    <name type="scientific">uncultured Caudovirales phage</name>
    <dbReference type="NCBI Taxonomy" id="2100421"/>
    <lineage>
        <taxon>Viruses</taxon>
        <taxon>Duplodnaviria</taxon>
        <taxon>Heunggongvirae</taxon>
        <taxon>Uroviricota</taxon>
        <taxon>Caudoviricetes</taxon>
        <taxon>Peduoviridae</taxon>
        <taxon>Maltschvirus</taxon>
        <taxon>Maltschvirus maltsch</taxon>
    </lineage>
</organism>
<feature type="compositionally biased region" description="Polar residues" evidence="1">
    <location>
        <begin position="113"/>
        <end position="123"/>
    </location>
</feature>
<protein>
    <submittedName>
        <fullName evidence="2">Uncharacterized protein</fullName>
    </submittedName>
</protein>